<organism evidence="1 2">
    <name type="scientific">Candidatus Enterocloster faecavium</name>
    <dbReference type="NCBI Taxonomy" id="2838560"/>
    <lineage>
        <taxon>Bacteria</taxon>
        <taxon>Bacillati</taxon>
        <taxon>Bacillota</taxon>
        <taxon>Clostridia</taxon>
        <taxon>Lachnospirales</taxon>
        <taxon>Lachnospiraceae</taxon>
        <taxon>Enterocloster</taxon>
    </lineage>
</organism>
<dbReference type="Proteomes" id="UP000886804">
    <property type="component" value="Unassembled WGS sequence"/>
</dbReference>
<protein>
    <submittedName>
        <fullName evidence="1">Uncharacterized protein</fullName>
    </submittedName>
</protein>
<gene>
    <name evidence="1" type="ORF">H9716_13740</name>
</gene>
<reference evidence="1" key="2">
    <citation type="submission" date="2021-04" db="EMBL/GenBank/DDBJ databases">
        <authorList>
            <person name="Gilroy R."/>
        </authorList>
    </citation>
    <scope>NUCLEOTIDE SEQUENCE</scope>
    <source>
        <strain evidence="1">CHK188-4685</strain>
    </source>
</reference>
<reference evidence="1" key="1">
    <citation type="journal article" date="2021" name="PeerJ">
        <title>Extensive microbial diversity within the chicken gut microbiome revealed by metagenomics and culture.</title>
        <authorList>
            <person name="Gilroy R."/>
            <person name="Ravi A."/>
            <person name="Getino M."/>
            <person name="Pursley I."/>
            <person name="Horton D.L."/>
            <person name="Alikhan N.F."/>
            <person name="Baker D."/>
            <person name="Gharbi K."/>
            <person name="Hall N."/>
            <person name="Watson M."/>
            <person name="Adriaenssens E.M."/>
            <person name="Foster-Nyarko E."/>
            <person name="Jarju S."/>
            <person name="Secka A."/>
            <person name="Antonio M."/>
            <person name="Oren A."/>
            <person name="Chaudhuri R.R."/>
            <person name="La Ragione R."/>
            <person name="Hildebrand F."/>
            <person name="Pallen M.J."/>
        </authorList>
    </citation>
    <scope>NUCLEOTIDE SEQUENCE</scope>
    <source>
        <strain evidence="1">CHK188-4685</strain>
    </source>
</reference>
<evidence type="ECO:0000313" key="2">
    <source>
        <dbReference type="Proteomes" id="UP000886804"/>
    </source>
</evidence>
<evidence type="ECO:0000313" key="1">
    <source>
        <dbReference type="EMBL" id="HJB08900.1"/>
    </source>
</evidence>
<dbReference type="EMBL" id="DWYS01000167">
    <property type="protein sequence ID" value="HJB08900.1"/>
    <property type="molecule type" value="Genomic_DNA"/>
</dbReference>
<dbReference type="AlphaFoldDB" id="A0A9D2RMB1"/>
<name>A0A9D2RMB1_9FIRM</name>
<accession>A0A9D2RMB1</accession>
<comment type="caution">
    <text evidence="1">The sequence shown here is derived from an EMBL/GenBank/DDBJ whole genome shotgun (WGS) entry which is preliminary data.</text>
</comment>
<proteinExistence type="predicted"/>
<sequence>MRYFIYIGQDRLEYVKTAGRRNHRRAAAQGAVCLDPSSGDDKERVWAKLKDELGTYGPGVKPAVLVLGDQELETARLVLPGASRRTLRQMALREMEYRQGGKPGLEAEVTEISERGGASREGVEVQIWAAREERLADWMKGLREAGLSCVCAVPGAECLGALAAKKDEEDQELIFAGLFPKEIRLYQIDQGHCTAIRRAPFCAEVLYKEQMGELVCQELAEQITGFMEGTKGEVRLLRSGFQNVDQMSGRLEELLGIPCREARIPLEGWDENGSLFPGAAVLAWDRKKPGRRMNLLRGKMAKERREKLGKCAFLCLMAGMLAVSGLGRVFLSRQEEMLRAQAKELSQSLDSRGEMEEWQARLDEEIFQDRGPEEQDFQGLMESMLPGMEWQSFSYDSERHRLTARFRLAGRSQAPEYMEQLRNWYEEGKAGYGGWELEERGKETRCILTVWVETGETGHEDID</sequence>